<dbReference type="InterPro" id="IPR036962">
    <property type="entry name" value="Glyco_hydro_3_N_sf"/>
</dbReference>
<dbReference type="SUPFAM" id="SSF52279">
    <property type="entry name" value="Beta-D-glucan exohydrolase, C-terminal domain"/>
    <property type="match status" value="1"/>
</dbReference>
<name>A0A291TAI6_9FIRM</name>
<keyword evidence="6" id="KW-0326">Glycosidase</keyword>
<dbReference type="PANTHER" id="PTHR30620">
    <property type="entry name" value="PERIPLASMIC BETA-GLUCOSIDASE-RELATED"/>
    <property type="match status" value="1"/>
</dbReference>
<comment type="similarity">
    <text evidence="2">Belongs to the glycosyl hydrolase 3 family.</text>
</comment>
<dbReference type="Gene3D" id="3.40.50.1700">
    <property type="entry name" value="Glycoside hydrolase family 3 C-terminal domain"/>
    <property type="match status" value="1"/>
</dbReference>
<evidence type="ECO:0000313" key="8">
    <source>
        <dbReference type="EMBL" id="ATL90129.1"/>
    </source>
</evidence>
<evidence type="ECO:0000259" key="7">
    <source>
        <dbReference type="Pfam" id="PF00933"/>
    </source>
</evidence>
<dbReference type="EMBL" id="QVEQ01000005">
    <property type="protein sequence ID" value="RGB71231.1"/>
    <property type="molecule type" value="Genomic_DNA"/>
</dbReference>
<dbReference type="Proteomes" id="UP000461506">
    <property type="component" value="Unassembled WGS sequence"/>
</dbReference>
<sequence>MAVKASERVKRYQNPNGPTISTVERKVIEQDGLYFKDIDGTGTVSAVNDWRLTPAERAEAYVKVLTTSEKIGQIFTSDWRMGPKYPSPRLAANGHKPVADESGLLDEAPVNVSDSIFGSQSLPSTSDMVKKSFNRHVILRESPTPEDLADYLNQLQYLTETCDHFVPMQVMSNSRNENGEVVFGMNDATGVFATYPGTLGIAAAVKGTARIDIIDKFADTIRREWNACGLKKGYMYMADCVTDPRWQRTFGTFGEDPALIEEIFDHLIPGIQGGSNGVTPEGVSMTVKHFPGGGARENGFDPHYAAGQWNIYATPGSLQKYHIPAFRAAIRHNAESIMPYYSKPSAEKSAPQEDFNGNPIELQPYGFAYNKVFIDGLLRGQMGFKGYINSDTGIVHNMCWGVDMLDEPERIGYAVTQSGVDLISGLLDNELGEESYARGTNDYYDTHAVPAGFKKEDLVLTDASLNRAVSRTLTELFRQGMFEDTYADPRKAAEVVATKADWEEASRVHRESVVLLKNDGTLPLKDGTKVYAEAFGKSAEAGEAATKALREMLGNVTLVDTPDEAQVALLMVSPQSGAYFNATPGYLELDICEDKTVCNVDESGKPTTETHKETTLVGANRLAGIAAAVHAHGGKVVSNINCPLAWEVGNVEKVSDALTVGFDTYPSATLDVMFGRFAPVGKLPLTLPKGDEVLAVNADGVCISPNDVPGFAKDAYMPDSMKDENGKAYAYRDAAGNYYEMNFGLTF</sequence>
<evidence type="ECO:0000313" key="10">
    <source>
        <dbReference type="EMBL" id="RGB71231.1"/>
    </source>
</evidence>
<dbReference type="EC" id="3.2.1.21" evidence="3"/>
<evidence type="ECO:0000256" key="1">
    <source>
        <dbReference type="ARBA" id="ARBA00000448"/>
    </source>
</evidence>
<dbReference type="PANTHER" id="PTHR30620:SF16">
    <property type="entry name" value="LYSOSOMAL BETA GLUCOSIDASE"/>
    <property type="match status" value="1"/>
</dbReference>
<dbReference type="InterPro" id="IPR017853">
    <property type="entry name" value="GH"/>
</dbReference>
<comment type="catalytic activity">
    <reaction evidence="1">
        <text>Hydrolysis of terminal, non-reducing beta-D-glucosyl residues with release of beta-D-glucose.</text>
        <dbReference type="EC" id="3.2.1.21"/>
    </reaction>
</comment>
<dbReference type="InterPro" id="IPR036881">
    <property type="entry name" value="Glyco_hydro_3_C_sf"/>
</dbReference>
<dbReference type="RefSeq" id="WP_098923902.1">
    <property type="nucleotide sequence ID" value="NZ_CP023819.1"/>
</dbReference>
<keyword evidence="4" id="KW-0732">Signal</keyword>
<proteinExistence type="inferred from homology"/>
<evidence type="ECO:0000313" key="11">
    <source>
        <dbReference type="Proteomes" id="UP000223709"/>
    </source>
</evidence>
<accession>A0A291TAI6</accession>
<dbReference type="InterPro" id="IPR051915">
    <property type="entry name" value="Cellulose_Degrad_GH3"/>
</dbReference>
<dbReference type="EMBL" id="CP023819">
    <property type="protein sequence ID" value="ATL90129.1"/>
    <property type="molecule type" value="Genomic_DNA"/>
</dbReference>
<dbReference type="GO" id="GO:0009251">
    <property type="term" value="P:glucan catabolic process"/>
    <property type="evidence" value="ECO:0007669"/>
    <property type="project" value="TreeGrafter"/>
</dbReference>
<evidence type="ECO:0000313" key="12">
    <source>
        <dbReference type="Proteomes" id="UP000261140"/>
    </source>
</evidence>
<evidence type="ECO:0000256" key="5">
    <source>
        <dbReference type="ARBA" id="ARBA00022801"/>
    </source>
</evidence>
<evidence type="ECO:0000256" key="2">
    <source>
        <dbReference type="ARBA" id="ARBA00005336"/>
    </source>
</evidence>
<dbReference type="Gene3D" id="3.20.20.300">
    <property type="entry name" value="Glycoside hydrolase, family 3, N-terminal domain"/>
    <property type="match status" value="1"/>
</dbReference>
<evidence type="ECO:0000256" key="6">
    <source>
        <dbReference type="ARBA" id="ARBA00023295"/>
    </source>
</evidence>
<dbReference type="AlphaFoldDB" id="A0A291TAI6"/>
<keyword evidence="5 8" id="KW-0378">Hydrolase</keyword>
<dbReference type="GO" id="GO:0008422">
    <property type="term" value="F:beta-glucosidase activity"/>
    <property type="evidence" value="ECO:0007669"/>
    <property type="project" value="UniProtKB-EC"/>
</dbReference>
<feature type="domain" description="Glycoside hydrolase family 3 N-terminal" evidence="7">
    <location>
        <begin position="193"/>
        <end position="422"/>
    </location>
</feature>
<organism evidence="8 11">
    <name type="scientific">Faecalibacterium prausnitzii</name>
    <dbReference type="NCBI Taxonomy" id="853"/>
    <lineage>
        <taxon>Bacteria</taxon>
        <taxon>Bacillati</taxon>
        <taxon>Bacillota</taxon>
        <taxon>Clostridia</taxon>
        <taxon>Eubacteriales</taxon>
        <taxon>Oscillospiraceae</taxon>
        <taxon>Faecalibacterium</taxon>
    </lineage>
</organism>
<reference evidence="9 13" key="3">
    <citation type="journal article" date="2019" name="Nat. Med.">
        <title>A library of human gut bacterial isolates paired with longitudinal multiomics data enables mechanistic microbiome research.</title>
        <authorList>
            <person name="Poyet M."/>
            <person name="Groussin M."/>
            <person name="Gibbons S.M."/>
            <person name="Avila-Pacheco J."/>
            <person name="Jiang X."/>
            <person name="Kearney S.M."/>
            <person name="Perrotta A.R."/>
            <person name="Berdy B."/>
            <person name="Zhao S."/>
            <person name="Lieberman T.D."/>
            <person name="Swanson P.K."/>
            <person name="Smith M."/>
            <person name="Roesemann S."/>
            <person name="Alexander J.E."/>
            <person name="Rich S.A."/>
            <person name="Livny J."/>
            <person name="Vlamakis H."/>
            <person name="Clish C."/>
            <person name="Bullock K."/>
            <person name="Deik A."/>
            <person name="Scott J."/>
            <person name="Pierce K.A."/>
            <person name="Xavier R.J."/>
            <person name="Alm E.J."/>
        </authorList>
    </citation>
    <scope>NUCLEOTIDE SEQUENCE [LARGE SCALE GENOMIC DNA]</scope>
    <source>
        <strain evidence="9 13">BIOML-A1</strain>
    </source>
</reference>
<reference evidence="8 11" key="1">
    <citation type="submission" date="2017-10" db="EMBL/GenBank/DDBJ databases">
        <title>Complete Genome Sequence of Faecalibacterium prausnitzii isolated from the gut of healthy adult Indian.</title>
        <authorList>
            <person name="Bag S."/>
            <person name="Ghosh T.S."/>
            <person name="Das B."/>
        </authorList>
    </citation>
    <scope>NUCLEOTIDE SEQUENCE [LARGE SCALE GENOMIC DNA]</scope>
    <source>
        <strain evidence="8 11">Indica</strain>
    </source>
</reference>
<dbReference type="Proteomes" id="UP000223709">
    <property type="component" value="Chromosome"/>
</dbReference>
<reference evidence="10 12" key="2">
    <citation type="submission" date="2018-08" db="EMBL/GenBank/DDBJ databases">
        <title>A genome reference for cultivated species of the human gut microbiota.</title>
        <authorList>
            <person name="Zou Y."/>
            <person name="Xue W."/>
            <person name="Luo G."/>
        </authorList>
    </citation>
    <scope>NUCLEOTIDE SEQUENCE [LARGE SCALE GENOMIC DNA]</scope>
    <source>
        <strain evidence="10 12">AF36-11AT</strain>
    </source>
</reference>
<evidence type="ECO:0000256" key="4">
    <source>
        <dbReference type="ARBA" id="ARBA00022729"/>
    </source>
</evidence>
<dbReference type="EMBL" id="WKQN01000015">
    <property type="protein sequence ID" value="MSC64059.1"/>
    <property type="molecule type" value="Genomic_DNA"/>
</dbReference>
<evidence type="ECO:0000313" key="13">
    <source>
        <dbReference type="Proteomes" id="UP000461506"/>
    </source>
</evidence>
<dbReference type="Proteomes" id="UP000261140">
    <property type="component" value="Unassembled WGS sequence"/>
</dbReference>
<dbReference type="PRINTS" id="PR00133">
    <property type="entry name" value="GLHYDRLASE3"/>
</dbReference>
<dbReference type="Pfam" id="PF00933">
    <property type="entry name" value="Glyco_hydro_3"/>
    <property type="match status" value="1"/>
</dbReference>
<evidence type="ECO:0000313" key="9">
    <source>
        <dbReference type="EMBL" id="MSC64059.1"/>
    </source>
</evidence>
<protein>
    <recommendedName>
        <fullName evidence="3">beta-glucosidase</fullName>
        <ecNumber evidence="3">3.2.1.21</ecNumber>
    </recommendedName>
</protein>
<dbReference type="SUPFAM" id="SSF51445">
    <property type="entry name" value="(Trans)glycosidases"/>
    <property type="match status" value="1"/>
</dbReference>
<dbReference type="InterPro" id="IPR001764">
    <property type="entry name" value="Glyco_hydro_3_N"/>
</dbReference>
<gene>
    <name evidence="8" type="ORF">CRH10_07370</name>
    <name evidence="10" type="ORF">DWZ89_07520</name>
    <name evidence="9" type="ORF">GKD95_12135</name>
</gene>
<evidence type="ECO:0000256" key="3">
    <source>
        <dbReference type="ARBA" id="ARBA00012744"/>
    </source>
</evidence>